<accession>A0A4V4HMR1</accession>
<dbReference type="GO" id="GO:0008270">
    <property type="term" value="F:zinc ion binding"/>
    <property type="evidence" value="ECO:0007669"/>
    <property type="project" value="InterPro"/>
</dbReference>
<organism evidence="3 4">
    <name type="scientific">Peteryoungia ipomoeae</name>
    <dbReference type="NCBI Taxonomy" id="1210932"/>
    <lineage>
        <taxon>Bacteria</taxon>
        <taxon>Pseudomonadati</taxon>
        <taxon>Pseudomonadota</taxon>
        <taxon>Alphaproteobacteria</taxon>
        <taxon>Hyphomicrobiales</taxon>
        <taxon>Rhizobiaceae</taxon>
        <taxon>Peteryoungia</taxon>
    </lineage>
</organism>
<dbReference type="OrthoDB" id="9802228at2"/>
<reference evidence="3 4" key="1">
    <citation type="submission" date="2019-04" db="EMBL/GenBank/DDBJ databases">
        <title>Genome sequence of strain shin9-1.</title>
        <authorList>
            <person name="Gao J."/>
            <person name="Sun J."/>
        </authorList>
    </citation>
    <scope>NUCLEOTIDE SEQUENCE [LARGE SCALE GENOMIC DNA]</scope>
    <source>
        <strain evidence="4">shin9-1</strain>
    </source>
</reference>
<evidence type="ECO:0000256" key="1">
    <source>
        <dbReference type="ARBA" id="ARBA00023159"/>
    </source>
</evidence>
<dbReference type="GO" id="GO:0006281">
    <property type="term" value="P:DNA repair"/>
    <property type="evidence" value="ECO:0007669"/>
    <property type="project" value="InterPro"/>
</dbReference>
<name>A0A4V4HMR1_9HYPH</name>
<keyword evidence="1" id="KW-0010">Activator</keyword>
<evidence type="ECO:0000259" key="2">
    <source>
        <dbReference type="Pfam" id="PF02805"/>
    </source>
</evidence>
<feature type="domain" description="Ada DNA repair metal-binding" evidence="2">
    <location>
        <begin position="12"/>
        <end position="75"/>
    </location>
</feature>
<dbReference type="GO" id="GO:0003677">
    <property type="term" value="F:DNA binding"/>
    <property type="evidence" value="ECO:0007669"/>
    <property type="project" value="InterPro"/>
</dbReference>
<dbReference type="Gene3D" id="3.40.10.10">
    <property type="entry name" value="DNA Methylphosphotriester Repair Domain"/>
    <property type="match status" value="1"/>
</dbReference>
<dbReference type="GO" id="GO:0008168">
    <property type="term" value="F:methyltransferase activity"/>
    <property type="evidence" value="ECO:0007669"/>
    <property type="project" value="InterPro"/>
</dbReference>
<evidence type="ECO:0000313" key="3">
    <source>
        <dbReference type="EMBL" id="THV23036.1"/>
    </source>
</evidence>
<gene>
    <name evidence="3" type="ORF">FAA97_10450</name>
</gene>
<dbReference type="Proteomes" id="UP000308828">
    <property type="component" value="Unassembled WGS sequence"/>
</dbReference>
<comment type="caution">
    <text evidence="3">The sequence shown here is derived from an EMBL/GenBank/DDBJ whole genome shotgun (WGS) entry which is preliminary data.</text>
</comment>
<dbReference type="GO" id="GO:0006355">
    <property type="term" value="P:regulation of DNA-templated transcription"/>
    <property type="evidence" value="ECO:0007669"/>
    <property type="project" value="InterPro"/>
</dbReference>
<dbReference type="RefSeq" id="WP_136598480.1">
    <property type="nucleotide sequence ID" value="NZ_STGV01000003.1"/>
</dbReference>
<proteinExistence type="predicted"/>
<dbReference type="SUPFAM" id="SSF57884">
    <property type="entry name" value="Ada DNA repair protein, N-terminal domain (N-Ada 10)"/>
    <property type="match status" value="1"/>
</dbReference>
<dbReference type="AlphaFoldDB" id="A0A4V4HMR1"/>
<evidence type="ECO:0000313" key="4">
    <source>
        <dbReference type="Proteomes" id="UP000308828"/>
    </source>
</evidence>
<dbReference type="InterPro" id="IPR035451">
    <property type="entry name" value="Ada-like_dom_sf"/>
</dbReference>
<protein>
    <submittedName>
        <fullName evidence="3">Ada metal-binding domain-containing protein</fullName>
    </submittedName>
</protein>
<keyword evidence="4" id="KW-1185">Reference proteome</keyword>
<dbReference type="EMBL" id="STGV01000003">
    <property type="protein sequence ID" value="THV23036.1"/>
    <property type="molecule type" value="Genomic_DNA"/>
</dbReference>
<sequence>MRVPSPPPTAAEWQAIRVRDSSADGRFFYGVLSTRIVCRPSCAARPARPESVVCYETVTAAGEQGFRPCRRCRPDQPDTW</sequence>
<dbReference type="InterPro" id="IPR004026">
    <property type="entry name" value="Ada_DNA_repair_Zn-bd"/>
</dbReference>
<dbReference type="Pfam" id="PF02805">
    <property type="entry name" value="Ada_Zn_binding"/>
    <property type="match status" value="1"/>
</dbReference>